<keyword evidence="7" id="KW-1185">Reference proteome</keyword>
<dbReference type="Gene3D" id="1.10.405.10">
    <property type="entry name" value="Guanine Nucleotide Dissociation Inhibitor, domain 1"/>
    <property type="match status" value="2"/>
</dbReference>
<dbReference type="SUPFAM" id="SSF51905">
    <property type="entry name" value="FAD/NAD(P)-binding domain"/>
    <property type="match status" value="2"/>
</dbReference>
<dbReference type="OrthoDB" id="337104at2759"/>
<dbReference type="Gene3D" id="3.50.50.60">
    <property type="entry name" value="FAD/NAD(P)-binding domain"/>
    <property type="match status" value="2"/>
</dbReference>
<dbReference type="InterPro" id="IPR050281">
    <property type="entry name" value="Flavin_monoamine_oxidase"/>
</dbReference>
<keyword evidence="4" id="KW-0274">FAD</keyword>
<feature type="binding site" evidence="3">
    <location>
        <begin position="141"/>
        <end position="144"/>
    </location>
    <ligand>
        <name>FAD</name>
        <dbReference type="ChEBI" id="CHEBI:57692"/>
    </ligand>
</feature>
<reference evidence="6" key="1">
    <citation type="submission" date="2021-02" db="EMBL/GenBank/DDBJ databases">
        <authorList>
            <person name="Bekaert M."/>
        </authorList>
    </citation>
    <scope>NUCLEOTIDE SEQUENCE</scope>
    <source>
        <strain evidence="6">IoA-00</strain>
    </source>
</reference>
<dbReference type="PANTHER" id="PTHR10742">
    <property type="entry name" value="FLAVIN MONOAMINE OXIDASE"/>
    <property type="match status" value="1"/>
</dbReference>
<feature type="binding site" evidence="3">
    <location>
        <begin position="117"/>
        <end position="118"/>
    </location>
    <ligand>
        <name>FAD</name>
        <dbReference type="ChEBI" id="CHEBI:57692"/>
    </ligand>
</feature>
<feature type="domain" description="Amine oxidase" evidence="5">
    <location>
        <begin position="97"/>
        <end position="538"/>
    </location>
</feature>
<comment type="cofactor">
    <cofactor evidence="1 4">
        <name>FAD</name>
        <dbReference type="ChEBI" id="CHEBI:57692"/>
    </cofactor>
</comment>
<evidence type="ECO:0000256" key="1">
    <source>
        <dbReference type="ARBA" id="ARBA00001974"/>
    </source>
</evidence>
<name>A0A7R8CSL5_LEPSM</name>
<dbReference type="PANTHER" id="PTHR10742:SF342">
    <property type="entry name" value="AMINE OXIDASE"/>
    <property type="match status" value="1"/>
</dbReference>
<dbReference type="EC" id="1.4.3.-" evidence="4"/>
<dbReference type="GO" id="GO:0009063">
    <property type="term" value="P:amino acid catabolic process"/>
    <property type="evidence" value="ECO:0007669"/>
    <property type="project" value="TreeGrafter"/>
</dbReference>
<proteinExistence type="inferred from homology"/>
<evidence type="ECO:0000259" key="5">
    <source>
        <dbReference type="Pfam" id="PF01593"/>
    </source>
</evidence>
<evidence type="ECO:0000313" key="6">
    <source>
        <dbReference type="EMBL" id="CAF2918039.1"/>
    </source>
</evidence>
<keyword evidence="2 4" id="KW-0560">Oxidoreductase</keyword>
<gene>
    <name evidence="6" type="ORF">LSAA_8420</name>
</gene>
<keyword evidence="4" id="KW-0285">Flavoprotein</keyword>
<feature type="domain" description="Amine oxidase" evidence="5">
    <location>
        <begin position="624"/>
        <end position="718"/>
    </location>
</feature>
<evidence type="ECO:0000256" key="2">
    <source>
        <dbReference type="ARBA" id="ARBA00023002"/>
    </source>
</evidence>
<feature type="binding site" evidence="3">
    <location>
        <position position="144"/>
    </location>
    <ligand>
        <name>substrate</name>
    </ligand>
</feature>
<feature type="binding site" evidence="3">
    <location>
        <position position="98"/>
    </location>
    <ligand>
        <name>FAD</name>
        <dbReference type="ChEBI" id="CHEBI:57692"/>
    </ligand>
</feature>
<sequence>MKNKHCYLVLHLLYYFVIFSNAQVEDSEPFVRSNFGSNKVAPSKELTEEEILQNGGDLVCHDRNRHDELFSLFVRGLTQKQTKPTKVLNITIVGAGITGLTAGILLKNAGHNVQILEASHTLGGRIQTFRNIEEEWHVEWGPMRFARNQFFIQYLLHKFQLRLTDFKLSNNKTFYFIGGKTFSKSDYSNVYELPFVKSLYNLTSVEMNLKIKDLYEGPMRAPLRDLENLPWKEFVKKYDKYSFRGYLREKHGYSPGLVHLIGTMVELDGIMEMSMIEVIHDECIFGQGKLDTIVEGSDTLIQNLAKDVKSQVSTNTIVNEIHHSKDATIVKFNCIGIECQNKHSSIQSDFVILTPLPTVVSKISFYPLLSTSKRYTLRAARISPSVKVVLTFNTPFWEKLGIKGGKSVTDLPSKSIVYPSFSFKGGLGVLLVSYTWGHDAFRQEGMTDEDIITECLYTLSKVHNLSEAEVRIQFRKGYVKKWGKDPFTIGAFGAFTPHFFNDWFDEFQKPEGRIIFAGDTYENLHGWVDSSLKSATRAFKYIQDFFSRGQIEDSEPFVRSNFGLHKIAPSIELEEEEILQNGGDLVCHDRNGHDELFSLFVIGLTKRHPIPTKVLNITIVGAGITGLTAGILLKNAGHNVQILEASHTLGGRIQTFRNVEEEWHVEWGPMRFPRNQFFTQYLLHKFQLRLTEFKLSSNKTFYFIGGQTFSKSHYSNVSYLREKQGYSPGLVHLIGTMAELEGLMDMSMVEVTHDECIFGQSILDTIVDGTDTLIQKLSKGNYKSIKFNCIGFDCQSKHSSIKSDFVILTPLPTVVSRISFSPLLTTSKRYTLRTARISSAVKVVLTFNTPFWEKLGIKGGKSVTDLPSKSIVYPSFSFKGGLGVLLVSYTWGTDASRQEGMTDDDIITECLYTLSKVHNLSEKEVRIRFRKGYVKKWGKDPFTVGAFGAFAPHFFNDWFDEFQKPEDRVVFAGDTYENLHGWIDSSLKSATRAFKYIHDVSQGKDLILPADSPFYDTEKKNKIA</sequence>
<dbReference type="InterPro" id="IPR036188">
    <property type="entry name" value="FAD/NAD-bd_sf"/>
</dbReference>
<feature type="domain" description="Amine oxidase" evidence="5">
    <location>
        <begin position="798"/>
        <end position="993"/>
    </location>
</feature>
<dbReference type="AlphaFoldDB" id="A0A7R8CSL5"/>
<feature type="binding site" evidence="3">
    <location>
        <position position="318"/>
    </location>
    <ligand>
        <name>FAD</name>
        <dbReference type="ChEBI" id="CHEBI:57692"/>
    </ligand>
</feature>
<dbReference type="SUPFAM" id="SSF54373">
    <property type="entry name" value="FAD-linked reductases, C-terminal domain"/>
    <property type="match status" value="2"/>
</dbReference>
<evidence type="ECO:0000256" key="4">
    <source>
        <dbReference type="RuleBase" id="RU362067"/>
    </source>
</evidence>
<dbReference type="InterPro" id="IPR002937">
    <property type="entry name" value="Amino_oxidase"/>
</dbReference>
<dbReference type="Proteomes" id="UP000675881">
    <property type="component" value="Chromosome 4"/>
</dbReference>
<dbReference type="Gene3D" id="1.10.10.1620">
    <property type="match status" value="1"/>
</dbReference>
<evidence type="ECO:0000313" key="7">
    <source>
        <dbReference type="Proteomes" id="UP000675881"/>
    </source>
</evidence>
<accession>A0A7R8CSL5</accession>
<dbReference type="GO" id="GO:0001716">
    <property type="term" value="F:L-amino-acid oxidase activity"/>
    <property type="evidence" value="ECO:0007669"/>
    <property type="project" value="TreeGrafter"/>
</dbReference>
<comment type="similarity">
    <text evidence="4">Belongs to the flavin monoamine oxidase family.</text>
</comment>
<protein>
    <recommendedName>
        <fullName evidence="4">Amine oxidase</fullName>
        <ecNumber evidence="4">1.4.3.-</ecNumber>
    </recommendedName>
</protein>
<dbReference type="EMBL" id="HG994583">
    <property type="protein sequence ID" value="CAF2918039.1"/>
    <property type="molecule type" value="Genomic_DNA"/>
</dbReference>
<dbReference type="PRINTS" id="PR00757">
    <property type="entry name" value="AMINEOXDASEF"/>
</dbReference>
<dbReference type="InterPro" id="IPR001613">
    <property type="entry name" value="Flavin_amine_oxidase"/>
</dbReference>
<dbReference type="Pfam" id="PF01593">
    <property type="entry name" value="Amino_oxidase"/>
    <property type="match status" value="3"/>
</dbReference>
<dbReference type="Gene3D" id="3.90.660.10">
    <property type="match status" value="2"/>
</dbReference>
<evidence type="ECO:0000256" key="3">
    <source>
        <dbReference type="PIRSR" id="PIRSR601613-1"/>
    </source>
</evidence>
<organism evidence="6 7">
    <name type="scientific">Lepeophtheirus salmonis</name>
    <name type="common">Salmon louse</name>
    <name type="synonym">Caligus salmonis</name>
    <dbReference type="NCBI Taxonomy" id="72036"/>
    <lineage>
        <taxon>Eukaryota</taxon>
        <taxon>Metazoa</taxon>
        <taxon>Ecdysozoa</taxon>
        <taxon>Arthropoda</taxon>
        <taxon>Crustacea</taxon>
        <taxon>Multicrustacea</taxon>
        <taxon>Hexanauplia</taxon>
        <taxon>Copepoda</taxon>
        <taxon>Siphonostomatoida</taxon>
        <taxon>Caligidae</taxon>
        <taxon>Lepeophtheirus</taxon>
    </lineage>
</organism>